<reference evidence="2 3" key="1">
    <citation type="submission" date="2012-01" db="EMBL/GenBank/DDBJ databases">
        <title>Complete sequence of Desulfotomaculum gibsoniae DSM 7213.</title>
        <authorList>
            <consortium name="US DOE Joint Genome Institute"/>
            <person name="Lucas S."/>
            <person name="Han J."/>
            <person name="Lapidus A."/>
            <person name="Cheng J.-F."/>
            <person name="Goodwin L."/>
            <person name="Pitluck S."/>
            <person name="Peters L."/>
            <person name="Ovchinnikova G."/>
            <person name="Teshima H."/>
            <person name="Detter J.C."/>
            <person name="Han C."/>
            <person name="Tapia R."/>
            <person name="Land M."/>
            <person name="Hauser L."/>
            <person name="Kyrpides N."/>
            <person name="Ivanova N."/>
            <person name="Pagani I."/>
            <person name="Parshina S."/>
            <person name="Plugge C."/>
            <person name="Muyzer G."/>
            <person name="Kuever J."/>
            <person name="Ivanova A."/>
            <person name="Nazina T."/>
            <person name="Klenk H.-P."/>
            <person name="Brambilla E."/>
            <person name="Spring S."/>
            <person name="Stams A.F."/>
            <person name="Woyke T."/>
        </authorList>
    </citation>
    <scope>NUCLEOTIDE SEQUENCE [LARGE SCALE GENOMIC DNA]</scope>
    <source>
        <strain evidence="2 3">DSM 7213</strain>
    </source>
</reference>
<name>R4K996_9FIRM</name>
<feature type="transmembrane region" description="Helical" evidence="1">
    <location>
        <begin position="51"/>
        <end position="69"/>
    </location>
</feature>
<accession>R4K996</accession>
<feature type="transmembrane region" description="Helical" evidence="1">
    <location>
        <begin position="12"/>
        <end position="31"/>
    </location>
</feature>
<dbReference type="InterPro" id="IPR025059">
    <property type="entry name" value="DUF3997"/>
</dbReference>
<dbReference type="KEGG" id="dgi:Desgi_0134"/>
<evidence type="ECO:0000256" key="1">
    <source>
        <dbReference type="SAM" id="Phobius"/>
    </source>
</evidence>
<proteinExistence type="predicted"/>
<evidence type="ECO:0000313" key="3">
    <source>
        <dbReference type="Proteomes" id="UP000013520"/>
    </source>
</evidence>
<sequence length="354" mass="41381">MQLLYLILRPDTLWGIFILTILLFLTLFLFLPTAVIHRNKILEMIAQNKPLVLILFLFLIMIVIVQIDFKLVTSYNFAKKYGWEIDEVRSVHEVMFKDGISLNQINNQSLSNEDQLQVYLINDPREMSAIICSEALGFAYDQIIDRKIKLYSLAVKHDIKFSHDGILFTPDIELKIGFLDDKIVFGTLFILSQTGSGYYPVNFNEDSIKEEILKVYDNRPYYVSIYGDVRISFLPGGYQLFHYPYNTSVIFPQVEISPETLDPIIPAEIVKVGFDNRYIIALQNEYTTGEKNKFLDIPLDKYYILDTENETVYSYDTLENFENQRRQLKIDNIEFQDINSFSVMSYDRFANKEL</sequence>
<keyword evidence="1" id="KW-1133">Transmembrane helix</keyword>
<gene>
    <name evidence="2" type="ORF">Desgi_0134</name>
</gene>
<evidence type="ECO:0000313" key="2">
    <source>
        <dbReference type="EMBL" id="AGK99747.1"/>
    </source>
</evidence>
<dbReference type="Proteomes" id="UP000013520">
    <property type="component" value="Chromosome"/>
</dbReference>
<dbReference type="HOGENOM" id="CLU_782396_0_0_9"/>
<keyword evidence="1" id="KW-0812">Transmembrane</keyword>
<keyword evidence="1" id="KW-0472">Membrane</keyword>
<organism evidence="2 3">
    <name type="scientific">Desulfoscipio gibsoniae DSM 7213</name>
    <dbReference type="NCBI Taxonomy" id="767817"/>
    <lineage>
        <taxon>Bacteria</taxon>
        <taxon>Bacillati</taxon>
        <taxon>Bacillota</taxon>
        <taxon>Clostridia</taxon>
        <taxon>Eubacteriales</taxon>
        <taxon>Desulfallaceae</taxon>
        <taxon>Desulfoscipio</taxon>
    </lineage>
</organism>
<dbReference type="Pfam" id="PF13162">
    <property type="entry name" value="DUF3997"/>
    <property type="match status" value="1"/>
</dbReference>
<dbReference type="EMBL" id="CP003273">
    <property type="protein sequence ID" value="AGK99747.1"/>
    <property type="molecule type" value="Genomic_DNA"/>
</dbReference>
<protein>
    <submittedName>
        <fullName evidence="2">Uncharacterized protein</fullName>
    </submittedName>
</protein>
<dbReference type="AlphaFoldDB" id="R4K996"/>
<dbReference type="STRING" id="767817.Desgi_0134"/>
<dbReference type="OrthoDB" id="1756234at2"/>
<keyword evidence="3" id="KW-1185">Reference proteome</keyword>
<dbReference type="RefSeq" id="WP_006523209.1">
    <property type="nucleotide sequence ID" value="NC_021184.1"/>
</dbReference>